<organism evidence="1 2">
    <name type="scientific">Mycena venus</name>
    <dbReference type="NCBI Taxonomy" id="2733690"/>
    <lineage>
        <taxon>Eukaryota</taxon>
        <taxon>Fungi</taxon>
        <taxon>Dikarya</taxon>
        <taxon>Basidiomycota</taxon>
        <taxon>Agaricomycotina</taxon>
        <taxon>Agaricomycetes</taxon>
        <taxon>Agaricomycetidae</taxon>
        <taxon>Agaricales</taxon>
        <taxon>Marasmiineae</taxon>
        <taxon>Mycenaceae</taxon>
        <taxon>Mycena</taxon>
    </lineage>
</organism>
<dbReference type="OrthoDB" id="542013at2759"/>
<evidence type="ECO:0000313" key="2">
    <source>
        <dbReference type="Proteomes" id="UP000620124"/>
    </source>
</evidence>
<name>A0A8H7CM86_9AGAR</name>
<comment type="caution">
    <text evidence="1">The sequence shown here is derived from an EMBL/GenBank/DDBJ whole genome shotgun (WGS) entry which is preliminary data.</text>
</comment>
<keyword evidence="2" id="KW-1185">Reference proteome</keyword>
<gene>
    <name evidence="1" type="ORF">MVEN_01845400</name>
</gene>
<evidence type="ECO:0000313" key="1">
    <source>
        <dbReference type="EMBL" id="KAF7341112.1"/>
    </source>
</evidence>
<accession>A0A8H7CM86</accession>
<reference evidence="1" key="1">
    <citation type="submission" date="2020-05" db="EMBL/GenBank/DDBJ databases">
        <title>Mycena genomes resolve the evolution of fungal bioluminescence.</title>
        <authorList>
            <person name="Tsai I.J."/>
        </authorList>
    </citation>
    <scope>NUCLEOTIDE SEQUENCE</scope>
    <source>
        <strain evidence="1">CCC161011</strain>
    </source>
</reference>
<protein>
    <submittedName>
        <fullName evidence="1">Short-chain dehydrogenase</fullName>
    </submittedName>
</protein>
<proteinExistence type="predicted"/>
<dbReference type="AlphaFoldDB" id="A0A8H7CM86"/>
<sequence length="251" mass="27993">MRRHPKNTELKAETGYIKGELWLVDLSDFASVKRLRTSGKPTPGGWTSWSRTVRSTPQIRIDEGWLGIDEHGTLSRIVLVSSELFYNVTVEKDVRATPGNLRTLADLDYLKAKPRMREHDQPFLRARVQRPPRPISPVIVDVVAPGCVSGLRRGLSGAFKYIVLALEWAFALPTQVGSRRLVYAAVGSPENLDGLCGQFIHCCEVWEPSDFFVSEEGRQTQEGLWTETVTLSLLGKLDARIGAVVETYLSG</sequence>
<dbReference type="Proteomes" id="UP000620124">
    <property type="component" value="Unassembled WGS sequence"/>
</dbReference>
<dbReference type="EMBL" id="JACAZI010000018">
    <property type="protein sequence ID" value="KAF7341112.1"/>
    <property type="molecule type" value="Genomic_DNA"/>
</dbReference>